<gene>
    <name evidence="2" type="ORF">GGQ98_001617</name>
</gene>
<reference evidence="2 3" key="1">
    <citation type="submission" date="2020-08" db="EMBL/GenBank/DDBJ databases">
        <title>Genomic Encyclopedia of Type Strains, Phase IV (KMG-IV): sequencing the most valuable type-strain genomes for metagenomic binning, comparative biology and taxonomic classification.</title>
        <authorList>
            <person name="Goeker M."/>
        </authorList>
    </citation>
    <scope>NUCLEOTIDE SEQUENCE [LARGE SCALE GENOMIC DNA]</scope>
    <source>
        <strain evidence="2 3">DSM 17328</strain>
    </source>
</reference>
<dbReference type="GO" id="GO:0020037">
    <property type="term" value="F:heme binding"/>
    <property type="evidence" value="ECO:0007669"/>
    <property type="project" value="InterPro"/>
</dbReference>
<accession>A0A7W7F5Z8</accession>
<dbReference type="AlphaFoldDB" id="A0A7W7F5Z8"/>
<dbReference type="Pfam" id="PF00067">
    <property type="entry name" value="p450"/>
    <property type="match status" value="1"/>
</dbReference>
<dbReference type="GO" id="GO:0004497">
    <property type="term" value="F:monooxygenase activity"/>
    <property type="evidence" value="ECO:0007669"/>
    <property type="project" value="InterPro"/>
</dbReference>
<dbReference type="PANTHER" id="PTHR46696">
    <property type="entry name" value="P450, PUTATIVE (EUROFUNG)-RELATED"/>
    <property type="match status" value="1"/>
</dbReference>
<keyword evidence="3" id="KW-1185">Reference proteome</keyword>
<dbReference type="InterPro" id="IPR002397">
    <property type="entry name" value="Cyt_P450_B"/>
</dbReference>
<dbReference type="GO" id="GO:0016705">
    <property type="term" value="F:oxidoreductase activity, acting on paired donors, with incorporation or reduction of molecular oxygen"/>
    <property type="evidence" value="ECO:0007669"/>
    <property type="project" value="InterPro"/>
</dbReference>
<dbReference type="SUPFAM" id="SSF48264">
    <property type="entry name" value="Cytochrome P450"/>
    <property type="match status" value="1"/>
</dbReference>
<dbReference type="InterPro" id="IPR001128">
    <property type="entry name" value="Cyt_P450"/>
</dbReference>
<dbReference type="EMBL" id="JACHNZ010000015">
    <property type="protein sequence ID" value="MBB4632000.1"/>
    <property type="molecule type" value="Genomic_DNA"/>
</dbReference>
<comment type="similarity">
    <text evidence="1">Belongs to the cytochrome P450 family.</text>
</comment>
<evidence type="ECO:0000313" key="2">
    <source>
        <dbReference type="EMBL" id="MBB4632000.1"/>
    </source>
</evidence>
<evidence type="ECO:0000313" key="3">
    <source>
        <dbReference type="Proteomes" id="UP000566324"/>
    </source>
</evidence>
<dbReference type="Proteomes" id="UP000566324">
    <property type="component" value="Unassembled WGS sequence"/>
</dbReference>
<proteinExistence type="inferred from homology"/>
<dbReference type="PANTHER" id="PTHR46696:SF6">
    <property type="entry name" value="P450, PUTATIVE (EUROFUNG)-RELATED"/>
    <property type="match status" value="1"/>
</dbReference>
<dbReference type="GO" id="GO:0005506">
    <property type="term" value="F:iron ion binding"/>
    <property type="evidence" value="ECO:0007669"/>
    <property type="project" value="InterPro"/>
</dbReference>
<name>A0A7W7F5Z8_9SPHN</name>
<dbReference type="Gene3D" id="1.10.630.10">
    <property type="entry name" value="Cytochrome P450"/>
    <property type="match status" value="1"/>
</dbReference>
<dbReference type="RefSeq" id="WP_243451768.1">
    <property type="nucleotide sequence ID" value="NZ_JACHNZ010000015.1"/>
</dbReference>
<protein>
    <submittedName>
        <fullName evidence="2">Cytochrome P450</fullName>
    </submittedName>
</protein>
<organism evidence="2 3">
    <name type="scientific">Sphingosinicella soli</name>
    <dbReference type="NCBI Taxonomy" id="333708"/>
    <lineage>
        <taxon>Bacteria</taxon>
        <taxon>Pseudomonadati</taxon>
        <taxon>Pseudomonadota</taxon>
        <taxon>Alphaproteobacteria</taxon>
        <taxon>Sphingomonadales</taxon>
        <taxon>Sphingosinicellaceae</taxon>
        <taxon>Sphingosinicella</taxon>
    </lineage>
</organism>
<dbReference type="InterPro" id="IPR036396">
    <property type="entry name" value="Cyt_P450_sf"/>
</dbReference>
<comment type="caution">
    <text evidence="2">The sequence shown here is derived from an EMBL/GenBank/DDBJ whole genome shotgun (WGS) entry which is preliminary data.</text>
</comment>
<evidence type="ECO:0000256" key="1">
    <source>
        <dbReference type="ARBA" id="ARBA00010617"/>
    </source>
</evidence>
<dbReference type="PRINTS" id="PR00359">
    <property type="entry name" value="BP450"/>
</dbReference>
<sequence length="282" mass="31875">MAALDQRIRQRARLYIDKFKDRDGCEFVAEFAIPFPVTIFLDLLDFPQEEVGQFLTWEGQLLHGDDRDARTSAIRAVKAYLLDAISRRRKQPGDDLISKAMTLEVEGRKWTDTEILGHCFNLYIGGHYTITSNMGLHFRHLATTPSDQAILRANPKAIVVGIEELLRAYPAVSTTRLCTKPYTIGGATFMPGDYIGLSTVLAGRDPEDFDAPNEVRLDRKPTHLTLGFGPHRCLGQHLARRELQIATEECLAAIPEFRIKDGFRVPFFVGNIIHVEKLPLVW</sequence>